<keyword evidence="2" id="KW-1185">Reference proteome</keyword>
<accession>A0A223LDH5</accession>
<reference evidence="1 2" key="1">
    <citation type="submission" date="2017-06" db="EMBL/GenBank/DDBJ databases">
        <authorList>
            <person name="Russell D.A."/>
            <person name="Jacobs-Sera D."/>
            <person name="Duda R."/>
            <person name="Hatfull G.F."/>
            <person name="Hendrix R.W."/>
        </authorList>
    </citation>
    <scope>NUCLEOTIDE SEQUENCE [LARGE SCALE GENOMIC DNA]</scope>
</reference>
<dbReference type="EMBL" id="MF360957">
    <property type="protein sequence ID" value="ASU00094.1"/>
    <property type="molecule type" value="Genomic_DNA"/>
</dbReference>
<name>A0A223LDH5_BPPB1</name>
<evidence type="ECO:0000313" key="1">
    <source>
        <dbReference type="EMBL" id="ASU00094.1"/>
    </source>
</evidence>
<organism evidence="1 2">
    <name type="scientific">Bacillus phage PBS1</name>
    <dbReference type="NCBI Taxonomy" id="2884423"/>
    <lineage>
        <taxon>Viruses</taxon>
        <taxon>Duplodnaviria</taxon>
        <taxon>Heunggongvirae</taxon>
        <taxon>Uroviricota</taxon>
        <taxon>Caudoviricetes</taxon>
        <taxon>Takahashivirus</taxon>
        <taxon>Bacillus phage PBS1</taxon>
    </lineage>
</organism>
<gene>
    <name evidence="1" type="primary">272</name>
    <name evidence="1" type="ORF">PBI_PBS1_272</name>
</gene>
<proteinExistence type="predicted"/>
<dbReference type="Proteomes" id="UP000226236">
    <property type="component" value="Segment"/>
</dbReference>
<sequence>MDNSVAKTDMYKNINLYGYTYLKDLGHDITENQTLNTMYVYLMGAGLGNDLLKEDTNLEELLDKKGK</sequence>
<protein>
    <submittedName>
        <fullName evidence="1">Uncharacterized protein</fullName>
    </submittedName>
</protein>
<dbReference type="RefSeq" id="YP_009664473.1">
    <property type="nucleotide sequence ID" value="NC_043027.1"/>
</dbReference>
<evidence type="ECO:0000313" key="2">
    <source>
        <dbReference type="Proteomes" id="UP000226236"/>
    </source>
</evidence>
<dbReference type="GeneID" id="40524505"/>